<name>A0A0A0WAW4_9REOV</name>
<sequence length="255" mass="29085">MLFLLIFVVGANAITHIQSSTKTDICLIYELNDSTDFTTVNRTLSDLWRQASMNYQLCKFTIQKNTLLQMQECQCIYDETPQIMVFTEFQLSSLKTLIGMENRCVKLPYQKMYVPDVNIQSEYFIFGNNVRICYLDANLLGINCDSSTHQNWIRLSSGITSNSAIDIPEITMDGFKLYAEYADSFLCERVADESTKQVSFYAKVGSVPSDDVIESARSWASAWKVVKTALHFTYHILDIFFGNKRATAKMNGHLV</sequence>
<dbReference type="InterPro" id="IPR008818">
    <property type="entry name" value="Rotavirus_VP7"/>
</dbReference>
<evidence type="ECO:0000313" key="1">
    <source>
        <dbReference type="EMBL" id="AIW80065.1"/>
    </source>
</evidence>
<dbReference type="GO" id="GO:0016020">
    <property type="term" value="C:membrane"/>
    <property type="evidence" value="ECO:0007669"/>
    <property type="project" value="InterPro"/>
</dbReference>
<accession>A0A0A0WAW4</accession>
<reference evidence="1" key="1">
    <citation type="submission" date="2014-08" db="EMBL/GenBank/DDBJ databases">
        <title>Genetic variability of VP6, VP7, VP4, and NSP4 genes of porcine rotavirus group H detected in Brazil.</title>
        <authorList>
            <person name="Molinari B.L.D."/>
            <person name="Alfieri A.F."/>
            <person name="Alfieri A.A."/>
        </authorList>
    </citation>
    <scope>NUCLEOTIDE SEQUENCE</scope>
    <source>
        <strain evidence="1">BR61</strain>
    </source>
</reference>
<protein>
    <submittedName>
        <fullName evidence="1">VP7</fullName>
    </submittedName>
</protein>
<dbReference type="Pfam" id="PF05868">
    <property type="entry name" value="Rotavirus_VP7"/>
    <property type="match status" value="1"/>
</dbReference>
<dbReference type="EMBL" id="KM359485">
    <property type="protein sequence ID" value="AIW80065.1"/>
    <property type="molecule type" value="Genomic_RNA"/>
</dbReference>
<organism evidence="1">
    <name type="scientific">Porcine rotavirus H</name>
    <dbReference type="NCBI Taxonomy" id="1420855"/>
    <lineage>
        <taxon>Viruses</taxon>
        <taxon>Riboviria</taxon>
        <taxon>Orthornavirae</taxon>
        <taxon>Duplornaviricota</taxon>
        <taxon>Resentoviricetes</taxon>
        <taxon>Reovirales</taxon>
        <taxon>Sedoreoviridae</taxon>
        <taxon>Rotavirus</taxon>
        <taxon>Rotavirus aspergastroenteritidis</taxon>
        <taxon>Rotavirus H</taxon>
    </lineage>
</organism>
<proteinExistence type="predicted"/>
<dbReference type="GO" id="GO:0044423">
    <property type="term" value="C:virion component"/>
    <property type="evidence" value="ECO:0007669"/>
    <property type="project" value="InterPro"/>
</dbReference>